<accession>A0ABV5I9P0</accession>
<dbReference type="InterPro" id="IPR021295">
    <property type="entry name" value="DUF2867"/>
</dbReference>
<dbReference type="Proteomes" id="UP001589647">
    <property type="component" value="Unassembled WGS sequence"/>
</dbReference>
<dbReference type="RefSeq" id="WP_189646869.1">
    <property type="nucleotide sequence ID" value="NZ_BMRC01000003.1"/>
</dbReference>
<dbReference type="EMBL" id="JBHMEI010000003">
    <property type="protein sequence ID" value="MFB9201037.1"/>
    <property type="molecule type" value="Genomic_DNA"/>
</dbReference>
<name>A0ABV5I9P0_9ACTN</name>
<evidence type="ECO:0000313" key="1">
    <source>
        <dbReference type="EMBL" id="MFB9201037.1"/>
    </source>
</evidence>
<evidence type="ECO:0000313" key="2">
    <source>
        <dbReference type="Proteomes" id="UP001589647"/>
    </source>
</evidence>
<dbReference type="Pfam" id="PF11066">
    <property type="entry name" value="DUF2867"/>
    <property type="match status" value="1"/>
</dbReference>
<proteinExistence type="predicted"/>
<protein>
    <submittedName>
        <fullName evidence="1">DUF2867 domain-containing protein</fullName>
    </submittedName>
</protein>
<reference evidence="1 2" key="1">
    <citation type="submission" date="2024-09" db="EMBL/GenBank/DDBJ databases">
        <authorList>
            <person name="Sun Q."/>
            <person name="Mori K."/>
        </authorList>
    </citation>
    <scope>NUCLEOTIDE SEQUENCE [LARGE SCALE GENOMIC DNA]</scope>
    <source>
        <strain evidence="1 2">CCM 3426</strain>
    </source>
</reference>
<sequence length="154" mass="17181">MRTPVYWSSALEDIPAPDYADVIIGVLPPRATTDPQAWAKAVFSIRSLPLWIAAAMGLRQMIVPLIGIPRAPRDVFQVARVEGEEALIVADDRHLDFRCGVAVDPEARLVRVTTTVRLKGLRGRLYFWPVRFMHPIVVRSMLRAARRRLGASGG</sequence>
<organism evidence="1 2">
    <name type="scientific">Nonomuraea spiralis</name>
    <dbReference type="NCBI Taxonomy" id="46182"/>
    <lineage>
        <taxon>Bacteria</taxon>
        <taxon>Bacillati</taxon>
        <taxon>Actinomycetota</taxon>
        <taxon>Actinomycetes</taxon>
        <taxon>Streptosporangiales</taxon>
        <taxon>Streptosporangiaceae</taxon>
        <taxon>Nonomuraea</taxon>
    </lineage>
</organism>
<comment type="caution">
    <text evidence="1">The sequence shown here is derived from an EMBL/GenBank/DDBJ whole genome shotgun (WGS) entry which is preliminary data.</text>
</comment>
<keyword evidence="2" id="KW-1185">Reference proteome</keyword>
<gene>
    <name evidence="1" type="ORF">ACFFV7_07530</name>
</gene>